<evidence type="ECO:0008006" key="4">
    <source>
        <dbReference type="Google" id="ProtNLM"/>
    </source>
</evidence>
<evidence type="ECO:0000256" key="1">
    <source>
        <dbReference type="SAM" id="SignalP"/>
    </source>
</evidence>
<dbReference type="AlphaFoldDB" id="A0ABC9TKK4"/>
<reference evidence="2 3" key="1">
    <citation type="submission" date="2013-06" db="EMBL/GenBank/DDBJ databases">
        <authorList>
            <person name="Weinstock G."/>
            <person name="Sodergren E."/>
            <person name="Lobos E.A."/>
            <person name="Fulton L."/>
            <person name="Fulton R."/>
            <person name="Courtney L."/>
            <person name="Fronick C."/>
            <person name="O'Laughlin M."/>
            <person name="Godfrey J."/>
            <person name="Wilson R.M."/>
            <person name="Miner T."/>
            <person name="Farmer C."/>
            <person name="Delehaunty K."/>
            <person name="Cordes M."/>
            <person name="Minx P."/>
            <person name="Tomlinson C."/>
            <person name="Chen J."/>
            <person name="Wollam A."/>
            <person name="Pepin K.H."/>
            <person name="Bhonagiri V."/>
            <person name="Zhang X."/>
            <person name="Warren W."/>
            <person name="Mitreva M."/>
            <person name="Mardis E.R."/>
            <person name="Wilson R.K."/>
        </authorList>
    </citation>
    <scope>NUCLEOTIDE SEQUENCE [LARGE SCALE GENOMIC DNA]</scope>
    <source>
        <strain evidence="2 3">RP2S-4</strain>
    </source>
</reference>
<accession>A0ABC9TKK4</accession>
<dbReference type="RefSeq" id="WP_016627210.1">
    <property type="nucleotide sequence ID" value="NZ_KE351861.1"/>
</dbReference>
<comment type="caution">
    <text evidence="2">The sequence shown here is derived from an EMBL/GenBank/DDBJ whole genome shotgun (WGS) entry which is preliminary data.</text>
</comment>
<protein>
    <recommendedName>
        <fullName evidence="4">Lipoprotein</fullName>
    </recommendedName>
</protein>
<feature type="signal peptide" evidence="1">
    <location>
        <begin position="1"/>
        <end position="20"/>
    </location>
</feature>
<keyword evidence="1" id="KW-0732">Signal</keyword>
<sequence>MKKFLPVILLGLLVVFTACGSSDKADKNTQAVIDKVIEEDSVSVDFDGKETKHNYTEKDFSFLIYKDKDTNNYLIDTWAPYEEKVDDSVEHFYEYTEDKELKTLVAEYELNEKKASGNYELVYKSGKFKE</sequence>
<organism evidence="2 3">
    <name type="scientific">Enterococcus faecalis RP2S-4</name>
    <dbReference type="NCBI Taxonomy" id="1244145"/>
    <lineage>
        <taxon>Bacteria</taxon>
        <taxon>Bacillati</taxon>
        <taxon>Bacillota</taxon>
        <taxon>Bacilli</taxon>
        <taxon>Lactobacillales</taxon>
        <taxon>Enterococcaceae</taxon>
        <taxon>Enterococcus</taxon>
    </lineage>
</organism>
<dbReference type="PROSITE" id="PS51257">
    <property type="entry name" value="PROKAR_LIPOPROTEIN"/>
    <property type="match status" value="1"/>
</dbReference>
<evidence type="ECO:0000313" key="3">
    <source>
        <dbReference type="Proteomes" id="UP000015750"/>
    </source>
</evidence>
<proteinExistence type="predicted"/>
<evidence type="ECO:0000313" key="2">
    <source>
        <dbReference type="EMBL" id="EPI09644.1"/>
    </source>
</evidence>
<feature type="chain" id="PRO_5044811437" description="Lipoprotein" evidence="1">
    <location>
        <begin position="21"/>
        <end position="130"/>
    </location>
</feature>
<name>A0ABC9TKK4_ENTFL</name>
<gene>
    <name evidence="2" type="ORF">D358_01135</name>
</gene>
<dbReference type="Proteomes" id="UP000015750">
    <property type="component" value="Unassembled WGS sequence"/>
</dbReference>
<dbReference type="EMBL" id="ATIR01000030">
    <property type="protein sequence ID" value="EPI09644.1"/>
    <property type="molecule type" value="Genomic_DNA"/>
</dbReference>